<feature type="compositionally biased region" description="Acidic residues" evidence="7">
    <location>
        <begin position="203"/>
        <end position="214"/>
    </location>
</feature>
<comment type="similarity">
    <text evidence="2">Belongs to the MESD family.</text>
</comment>
<keyword evidence="5" id="KW-0256">Endoplasmic reticulum</keyword>
<accession>A0ABM1F8B5</accession>
<dbReference type="PANTHER" id="PTHR17600:SF2">
    <property type="entry name" value="LRP CHAPERONE MESD"/>
    <property type="match status" value="1"/>
</dbReference>
<dbReference type="PANTHER" id="PTHR17600">
    <property type="entry name" value="MESODERM DEVELOPMENT CANDIDATE 2"/>
    <property type="match status" value="1"/>
</dbReference>
<reference evidence="10" key="1">
    <citation type="submission" date="2025-08" db="UniProtKB">
        <authorList>
            <consortium name="RefSeq"/>
        </authorList>
    </citation>
    <scope>IDENTIFICATION</scope>
</reference>
<keyword evidence="6" id="KW-0143">Chaperone</keyword>
<comment type="subcellular location">
    <subcellularLocation>
        <location evidence="1">Endoplasmic reticulum</location>
    </subcellularLocation>
</comment>
<evidence type="ECO:0000256" key="5">
    <source>
        <dbReference type="ARBA" id="ARBA00022824"/>
    </source>
</evidence>
<feature type="compositionally biased region" description="Acidic residues" evidence="7">
    <location>
        <begin position="49"/>
        <end position="61"/>
    </location>
</feature>
<dbReference type="RefSeq" id="XP_014680686.1">
    <property type="nucleotide sequence ID" value="XM_014825200.1"/>
</dbReference>
<feature type="signal peptide" evidence="8">
    <location>
        <begin position="1"/>
        <end position="24"/>
    </location>
</feature>
<feature type="compositionally biased region" description="Basic and acidic residues" evidence="7">
    <location>
        <begin position="315"/>
        <end position="345"/>
    </location>
</feature>
<dbReference type="Gene3D" id="3.30.70.260">
    <property type="match status" value="1"/>
</dbReference>
<dbReference type="Pfam" id="PF10185">
    <property type="entry name" value="Mesd"/>
    <property type="match status" value="1"/>
</dbReference>
<evidence type="ECO:0000256" key="2">
    <source>
        <dbReference type="ARBA" id="ARBA00011068"/>
    </source>
</evidence>
<dbReference type="Gene3D" id="6.10.250.640">
    <property type="match status" value="1"/>
</dbReference>
<feature type="chain" id="PRO_5045113767" evidence="8">
    <location>
        <begin position="25"/>
        <end position="345"/>
    </location>
</feature>
<protein>
    <submittedName>
        <fullName evidence="10">LDLR chaperone MESD-like</fullName>
    </submittedName>
</protein>
<keyword evidence="9" id="KW-1185">Reference proteome</keyword>
<evidence type="ECO:0000256" key="3">
    <source>
        <dbReference type="ARBA" id="ARBA00022687"/>
    </source>
</evidence>
<dbReference type="Proteomes" id="UP000695022">
    <property type="component" value="Unplaced"/>
</dbReference>
<evidence type="ECO:0000256" key="7">
    <source>
        <dbReference type="SAM" id="MobiDB-lite"/>
    </source>
</evidence>
<evidence type="ECO:0000256" key="1">
    <source>
        <dbReference type="ARBA" id="ARBA00004240"/>
    </source>
</evidence>
<sequence>MSVCAKLAFLCFSCILFNAILTNSEKSWKDKDVRDYSDADVERLLEQWEDNDEDELEPDELPEWKRPEPAVDLTSIDPSDPEGLMKLTKKGKTLMMFVSVSGGPTREETEAITQLWHTSLFNANYESQRFVVDDNRVIFMLKDGSKAWDIKNFLVTQDRCEEVTIEQQIYYGKASPLYKVQQKEKRPDIRGKEEFAKILKEQETDEEPAEEPVEEISKKEKYEKDRLQQKTEVNRLKEQKIEIETKLKELQKQSQKQSSTPEHTDKSPDSIDIENNIERLRDEKIKADEALNEMKEQMKKSKQEQKEFIMNAMDQKQKQAESIRVIKEANAKENEKRQNAKKTEL</sequence>
<organism evidence="9 10">
    <name type="scientific">Priapulus caudatus</name>
    <name type="common">Priapulid worm</name>
    <dbReference type="NCBI Taxonomy" id="37621"/>
    <lineage>
        <taxon>Eukaryota</taxon>
        <taxon>Metazoa</taxon>
        <taxon>Ecdysozoa</taxon>
        <taxon>Scalidophora</taxon>
        <taxon>Priapulida</taxon>
        <taxon>Priapulimorpha</taxon>
        <taxon>Priapulimorphida</taxon>
        <taxon>Priapulidae</taxon>
        <taxon>Priapulus</taxon>
    </lineage>
</organism>
<feature type="region of interest" description="Disordered" evidence="7">
    <location>
        <begin position="248"/>
        <end position="280"/>
    </location>
</feature>
<proteinExistence type="inferred from homology"/>
<gene>
    <name evidence="10" type="primary">LOC106820693</name>
</gene>
<dbReference type="GeneID" id="106820693"/>
<evidence type="ECO:0000256" key="4">
    <source>
        <dbReference type="ARBA" id="ARBA00022729"/>
    </source>
</evidence>
<dbReference type="InterPro" id="IPR019330">
    <property type="entry name" value="MESD"/>
</dbReference>
<feature type="region of interest" description="Disordered" evidence="7">
    <location>
        <begin position="314"/>
        <end position="345"/>
    </location>
</feature>
<feature type="region of interest" description="Disordered" evidence="7">
    <location>
        <begin position="199"/>
        <end position="222"/>
    </location>
</feature>
<feature type="region of interest" description="Disordered" evidence="7">
    <location>
        <begin position="49"/>
        <end position="72"/>
    </location>
</feature>
<evidence type="ECO:0000313" key="10">
    <source>
        <dbReference type="RefSeq" id="XP_014680686.1"/>
    </source>
</evidence>
<keyword evidence="4 8" id="KW-0732">Signal</keyword>
<evidence type="ECO:0000313" key="9">
    <source>
        <dbReference type="Proteomes" id="UP000695022"/>
    </source>
</evidence>
<name>A0ABM1F8B5_PRICU</name>
<evidence type="ECO:0000256" key="6">
    <source>
        <dbReference type="ARBA" id="ARBA00023186"/>
    </source>
</evidence>
<evidence type="ECO:0000256" key="8">
    <source>
        <dbReference type="SAM" id="SignalP"/>
    </source>
</evidence>
<keyword evidence="3" id="KW-0879">Wnt signaling pathway</keyword>